<evidence type="ECO:0000313" key="9">
    <source>
        <dbReference type="EMBL" id="NKX50237.1"/>
    </source>
</evidence>
<sequence length="485" mass="47116">MTEQGIPGGTVGGQHLGAAAGKPGPPGPRFGLGALAVSAALLAGSLVPVSIAAAVDDPAPEPPAAAGPAQDRFVVKFKDSARMDSRERGSAYRAADRPPGVGVAEGRSTAAGAQVIRTARALDGGEAAELLGSLNSRPDVEYAEPDMLMRPALVPNDAGFGRQWSLSGPAGLRAPEAWDVSTGGGAVVAVVDTGITRHTDLAANVLPGYDMITDPDEARDGDGRDRDPQDEGDWCGTEGSSWHGTHVAGIANAAGNNGRGIAGVAFGAKNVPVRAIGACGGLASDVADGIVWAAGGPVPGAPDNGHPAQVVNVSLGGDGACPAPMQDAIDAARSRGAVVVVAAGNEGRPAADSAPANCAGVITVAASGPDGSLAAYSNYGAAVDVTAPGGDGSGGAGGGILSTYNAGTTVPAAEGYGYLVGTSMAAPHVAGLAALVVAAEPALTPDEVEARSKAAARPMASCPSVCGAGLADAAAAVRGHPSSAV</sequence>
<feature type="active site" description="Charge relay system" evidence="5">
    <location>
        <position position="243"/>
    </location>
</feature>
<evidence type="ECO:0000256" key="2">
    <source>
        <dbReference type="ARBA" id="ARBA00022670"/>
    </source>
</evidence>
<dbReference type="PANTHER" id="PTHR43806:SF11">
    <property type="entry name" value="CEREVISIN-RELATED"/>
    <property type="match status" value="1"/>
</dbReference>
<evidence type="ECO:0000313" key="10">
    <source>
        <dbReference type="Proteomes" id="UP000523795"/>
    </source>
</evidence>
<keyword evidence="10" id="KW-1185">Reference proteome</keyword>
<dbReference type="InterPro" id="IPR023827">
    <property type="entry name" value="Peptidase_S8_Asp-AS"/>
</dbReference>
<dbReference type="InterPro" id="IPR050131">
    <property type="entry name" value="Peptidase_S8_subtilisin-like"/>
</dbReference>
<keyword evidence="3 5" id="KW-0378">Hydrolase</keyword>
<reference evidence="9 10" key="1">
    <citation type="submission" date="2020-04" db="EMBL/GenBank/DDBJ databases">
        <authorList>
            <person name="Liu S."/>
        </authorList>
    </citation>
    <scope>NUCLEOTIDE SEQUENCE [LARGE SCALE GENOMIC DNA]</scope>
    <source>
        <strain evidence="9 10">CGMCC 1.15091</strain>
    </source>
</reference>
<keyword evidence="4 5" id="KW-0720">Serine protease</keyword>
<dbReference type="PROSITE" id="PS00136">
    <property type="entry name" value="SUBTILASE_ASP"/>
    <property type="match status" value="1"/>
</dbReference>
<proteinExistence type="inferred from homology"/>
<feature type="region of interest" description="Disordered" evidence="7">
    <location>
        <begin position="211"/>
        <end position="240"/>
    </location>
</feature>
<feature type="compositionally biased region" description="Basic and acidic residues" evidence="7">
    <location>
        <begin position="216"/>
        <end position="229"/>
    </location>
</feature>
<feature type="domain" description="Peptidase S8/S53" evidence="8">
    <location>
        <begin position="183"/>
        <end position="469"/>
    </location>
</feature>
<feature type="active site" description="Charge relay system" evidence="5">
    <location>
        <position position="192"/>
    </location>
</feature>
<dbReference type="EMBL" id="JAAZSR010000073">
    <property type="protein sequence ID" value="NKX50237.1"/>
    <property type="molecule type" value="Genomic_DNA"/>
</dbReference>
<feature type="non-terminal residue" evidence="9">
    <location>
        <position position="485"/>
    </location>
</feature>
<dbReference type="Pfam" id="PF00082">
    <property type="entry name" value="Peptidase_S8"/>
    <property type="match status" value="1"/>
</dbReference>
<accession>A0ABX1JR04</accession>
<evidence type="ECO:0000259" key="8">
    <source>
        <dbReference type="Pfam" id="PF00082"/>
    </source>
</evidence>
<organism evidence="9 10">
    <name type="scientific">Arthrobacter deserti</name>
    <dbReference type="NCBI Taxonomy" id="1742687"/>
    <lineage>
        <taxon>Bacteria</taxon>
        <taxon>Bacillati</taxon>
        <taxon>Actinomycetota</taxon>
        <taxon>Actinomycetes</taxon>
        <taxon>Micrococcales</taxon>
        <taxon>Micrococcaceae</taxon>
        <taxon>Arthrobacter</taxon>
    </lineage>
</organism>
<dbReference type="PROSITE" id="PS51892">
    <property type="entry name" value="SUBTILASE"/>
    <property type="match status" value="1"/>
</dbReference>
<dbReference type="Proteomes" id="UP000523795">
    <property type="component" value="Unassembled WGS sequence"/>
</dbReference>
<evidence type="ECO:0000256" key="7">
    <source>
        <dbReference type="SAM" id="MobiDB-lite"/>
    </source>
</evidence>
<dbReference type="PANTHER" id="PTHR43806">
    <property type="entry name" value="PEPTIDASE S8"/>
    <property type="match status" value="1"/>
</dbReference>
<evidence type="ECO:0000256" key="4">
    <source>
        <dbReference type="ARBA" id="ARBA00022825"/>
    </source>
</evidence>
<dbReference type="InterPro" id="IPR034176">
    <property type="entry name" value="Peptidases_S8_13"/>
</dbReference>
<gene>
    <name evidence="9" type="ORF">HER39_06575</name>
</gene>
<dbReference type="PRINTS" id="PR00723">
    <property type="entry name" value="SUBTILISIN"/>
</dbReference>
<dbReference type="SUPFAM" id="SSF52743">
    <property type="entry name" value="Subtilisin-like"/>
    <property type="match status" value="1"/>
</dbReference>
<comment type="similarity">
    <text evidence="1 5 6">Belongs to the peptidase S8 family.</text>
</comment>
<evidence type="ECO:0000256" key="5">
    <source>
        <dbReference type="PROSITE-ProRule" id="PRU01240"/>
    </source>
</evidence>
<evidence type="ECO:0000256" key="6">
    <source>
        <dbReference type="RuleBase" id="RU003355"/>
    </source>
</evidence>
<feature type="compositionally biased region" description="Basic and acidic residues" evidence="7">
    <location>
        <begin position="85"/>
        <end position="96"/>
    </location>
</feature>
<keyword evidence="2 5" id="KW-0645">Protease</keyword>
<feature type="region of interest" description="Disordered" evidence="7">
    <location>
        <begin position="85"/>
        <end position="108"/>
    </location>
</feature>
<feature type="region of interest" description="Disordered" evidence="7">
    <location>
        <begin position="1"/>
        <end position="24"/>
    </location>
</feature>
<dbReference type="Gene3D" id="3.40.50.200">
    <property type="entry name" value="Peptidase S8/S53 domain"/>
    <property type="match status" value="1"/>
</dbReference>
<comment type="caution">
    <text evidence="9">The sequence shown here is derived from an EMBL/GenBank/DDBJ whole genome shotgun (WGS) entry which is preliminary data.</text>
</comment>
<feature type="active site" description="Charge relay system" evidence="5">
    <location>
        <position position="423"/>
    </location>
</feature>
<name>A0ABX1JR04_9MICC</name>
<dbReference type="InterPro" id="IPR015500">
    <property type="entry name" value="Peptidase_S8_subtilisin-rel"/>
</dbReference>
<dbReference type="InterPro" id="IPR036852">
    <property type="entry name" value="Peptidase_S8/S53_dom_sf"/>
</dbReference>
<evidence type="ECO:0000256" key="3">
    <source>
        <dbReference type="ARBA" id="ARBA00022801"/>
    </source>
</evidence>
<feature type="compositionally biased region" description="Gly residues" evidence="7">
    <location>
        <begin position="1"/>
        <end position="15"/>
    </location>
</feature>
<dbReference type="PROSITE" id="PS00138">
    <property type="entry name" value="SUBTILASE_SER"/>
    <property type="match status" value="1"/>
</dbReference>
<dbReference type="InterPro" id="IPR023828">
    <property type="entry name" value="Peptidase_S8_Ser-AS"/>
</dbReference>
<protein>
    <submittedName>
        <fullName evidence="9">S8 family serine peptidase</fullName>
    </submittedName>
</protein>
<dbReference type="CDD" id="cd07496">
    <property type="entry name" value="Peptidases_S8_13"/>
    <property type="match status" value="1"/>
</dbReference>
<dbReference type="InterPro" id="IPR000209">
    <property type="entry name" value="Peptidase_S8/S53_dom"/>
</dbReference>
<evidence type="ECO:0000256" key="1">
    <source>
        <dbReference type="ARBA" id="ARBA00011073"/>
    </source>
</evidence>